<comment type="caution">
    <text evidence="2">The sequence shown here is derived from an EMBL/GenBank/DDBJ whole genome shotgun (WGS) entry which is preliminary data.</text>
</comment>
<sequence length="231" mass="24738">MRPSFKSTLLSAVLFACATPLASKTIGFTGTLDFYNYEGPDTPFSDTPGFIDVFIEVEEVAAPDIVNDSGIGQTGTYLTAVQSFSYEIFDVVGDKLGQWSAFDVQLQMANYVLGDGVQLFSNAISGPDPFNRMQMLLEGGADSWSSLSLDELTQDTLRAMPTGWLDINLMIGESTFGARFAITSESIVVTDPPGPRPSPVPLPAGLPLLVAGLGALALVGRARRFTGRFHL</sequence>
<keyword evidence="1" id="KW-0732">Signal</keyword>
<evidence type="ECO:0000313" key="3">
    <source>
        <dbReference type="Proteomes" id="UP001208690"/>
    </source>
</evidence>
<gene>
    <name evidence="2" type="ORF">MUB52_03485</name>
</gene>
<feature type="chain" id="PRO_5047333190" evidence="1">
    <location>
        <begin position="19"/>
        <end position="231"/>
    </location>
</feature>
<name>A0ABT3BA71_9RHOB</name>
<dbReference type="EMBL" id="JALIEB010000002">
    <property type="protein sequence ID" value="MCV3270478.1"/>
    <property type="molecule type" value="Genomic_DNA"/>
</dbReference>
<feature type="signal peptide" evidence="1">
    <location>
        <begin position="1"/>
        <end position="18"/>
    </location>
</feature>
<proteinExistence type="predicted"/>
<dbReference type="Proteomes" id="UP001208690">
    <property type="component" value="Unassembled WGS sequence"/>
</dbReference>
<dbReference type="PROSITE" id="PS51257">
    <property type="entry name" value="PROKAR_LIPOPROTEIN"/>
    <property type="match status" value="1"/>
</dbReference>
<organism evidence="2 3">
    <name type="scientific">Roseobacter sinensis</name>
    <dbReference type="NCBI Taxonomy" id="2931391"/>
    <lineage>
        <taxon>Bacteria</taxon>
        <taxon>Pseudomonadati</taxon>
        <taxon>Pseudomonadota</taxon>
        <taxon>Alphaproteobacteria</taxon>
        <taxon>Rhodobacterales</taxon>
        <taxon>Roseobacteraceae</taxon>
        <taxon>Roseobacter</taxon>
    </lineage>
</organism>
<evidence type="ECO:0000313" key="2">
    <source>
        <dbReference type="EMBL" id="MCV3270478.1"/>
    </source>
</evidence>
<reference evidence="2 3" key="1">
    <citation type="submission" date="2022-04" db="EMBL/GenBank/DDBJ databases">
        <title>Roseobacter sp. WL0113 is a bacterium isolated from neritic sediment.</title>
        <authorList>
            <person name="Wang L."/>
            <person name="He W."/>
            <person name="Zhang D.-F."/>
        </authorList>
    </citation>
    <scope>NUCLEOTIDE SEQUENCE [LARGE SCALE GENOMIC DNA]</scope>
    <source>
        <strain evidence="2 3">WL0113</strain>
    </source>
</reference>
<dbReference type="RefSeq" id="WP_263842805.1">
    <property type="nucleotide sequence ID" value="NZ_JALIEB010000002.1"/>
</dbReference>
<keyword evidence="3" id="KW-1185">Reference proteome</keyword>
<accession>A0ABT3BA71</accession>
<evidence type="ECO:0000256" key="1">
    <source>
        <dbReference type="SAM" id="SignalP"/>
    </source>
</evidence>
<protein>
    <submittedName>
        <fullName evidence="2">VPLPA-CTERM sorting domain-containing protein</fullName>
    </submittedName>
</protein>